<sequence length="183" mass="20757">MSIQAFWRQAMNIFGLELKHQHQKKWQGTRSNCLAGGRGASENCPDASKEDFDLRCVLLNQEITRELIEEEYLHVRTQAAHAAVDFDDRPDYFVFAGSAEDGGFGYDVSDEARTDQARIDQRLNDWVDAVEEKADPQVEEHTDVQGGLFKMLIQLTVAVWCVIKQAVARRFSCRMAVDMSRAG</sequence>
<protein>
    <submittedName>
        <fullName evidence="1">Uncharacterized protein</fullName>
    </submittedName>
</protein>
<evidence type="ECO:0000313" key="1">
    <source>
        <dbReference type="EMBL" id="KXT03865.1"/>
    </source>
</evidence>
<accession>A0A139HMZ3</accession>
<keyword evidence="2" id="KW-1185">Reference proteome</keyword>
<dbReference type="OrthoDB" id="5391053at2759"/>
<evidence type="ECO:0000313" key="2">
    <source>
        <dbReference type="Proteomes" id="UP000070133"/>
    </source>
</evidence>
<name>A0A139HMZ3_9PEZI</name>
<proteinExistence type="predicted"/>
<reference evidence="1 2" key="1">
    <citation type="submission" date="2015-07" db="EMBL/GenBank/DDBJ databases">
        <title>Comparative genomics of the Sigatoka disease complex on banana suggests a link between parallel evolutionary changes in Pseudocercospora fijiensis and Pseudocercospora eumusae and increased virulence on the banana host.</title>
        <authorList>
            <person name="Chang T.-C."/>
            <person name="Salvucci A."/>
            <person name="Crous P.W."/>
            <person name="Stergiopoulos I."/>
        </authorList>
    </citation>
    <scope>NUCLEOTIDE SEQUENCE [LARGE SCALE GENOMIC DNA]</scope>
    <source>
        <strain evidence="1 2">CBS 114824</strain>
    </source>
</reference>
<gene>
    <name evidence="1" type="ORF">AC578_8932</name>
</gene>
<dbReference type="Proteomes" id="UP000070133">
    <property type="component" value="Unassembled WGS sequence"/>
</dbReference>
<comment type="caution">
    <text evidence="1">The sequence shown here is derived from an EMBL/GenBank/DDBJ whole genome shotgun (WGS) entry which is preliminary data.</text>
</comment>
<dbReference type="EMBL" id="LFZN01000026">
    <property type="protein sequence ID" value="KXT03865.1"/>
    <property type="molecule type" value="Genomic_DNA"/>
</dbReference>
<dbReference type="AlphaFoldDB" id="A0A139HMZ3"/>
<organism evidence="1 2">
    <name type="scientific">Pseudocercospora eumusae</name>
    <dbReference type="NCBI Taxonomy" id="321146"/>
    <lineage>
        <taxon>Eukaryota</taxon>
        <taxon>Fungi</taxon>
        <taxon>Dikarya</taxon>
        <taxon>Ascomycota</taxon>
        <taxon>Pezizomycotina</taxon>
        <taxon>Dothideomycetes</taxon>
        <taxon>Dothideomycetidae</taxon>
        <taxon>Mycosphaerellales</taxon>
        <taxon>Mycosphaerellaceae</taxon>
        <taxon>Pseudocercospora</taxon>
    </lineage>
</organism>